<dbReference type="PANTHER" id="PTHR44757">
    <property type="entry name" value="DIGUANYLATE CYCLASE DGCP"/>
    <property type="match status" value="1"/>
</dbReference>
<evidence type="ECO:0000259" key="4">
    <source>
        <dbReference type="PROSITE" id="PS50887"/>
    </source>
</evidence>
<dbReference type="SUPFAM" id="SSF55785">
    <property type="entry name" value="PYP-like sensor domain (PAS domain)"/>
    <property type="match status" value="1"/>
</dbReference>
<dbReference type="Gene3D" id="3.30.70.270">
    <property type="match status" value="1"/>
</dbReference>
<dbReference type="Pfam" id="PF00990">
    <property type="entry name" value="GGDEF"/>
    <property type="match status" value="1"/>
</dbReference>
<dbReference type="Gene3D" id="6.10.340.10">
    <property type="match status" value="1"/>
</dbReference>
<dbReference type="CDD" id="cd01949">
    <property type="entry name" value="GGDEF"/>
    <property type="match status" value="1"/>
</dbReference>
<dbReference type="CDD" id="cd00130">
    <property type="entry name" value="PAS"/>
    <property type="match status" value="1"/>
</dbReference>
<keyword evidence="6" id="KW-1185">Reference proteome</keyword>
<reference evidence="5 6" key="1">
    <citation type="submission" date="2020-08" db="EMBL/GenBank/DDBJ databases">
        <title>Genomic Encyclopedia of Type Strains, Phase IV (KMG-IV): sequencing the most valuable type-strain genomes for metagenomic binning, comparative biology and taxonomic classification.</title>
        <authorList>
            <person name="Goeker M."/>
        </authorList>
    </citation>
    <scope>NUCLEOTIDE SEQUENCE [LARGE SCALE GENOMIC DNA]</scope>
    <source>
        <strain evidence="5 6">DSM 7051</strain>
    </source>
</reference>
<organism evidence="5 6">
    <name type="scientific">Aminobacter aganoensis</name>
    <dbReference type="NCBI Taxonomy" id="83264"/>
    <lineage>
        <taxon>Bacteria</taxon>
        <taxon>Pseudomonadati</taxon>
        <taxon>Pseudomonadota</taxon>
        <taxon>Alphaproteobacteria</taxon>
        <taxon>Hyphomicrobiales</taxon>
        <taxon>Phyllobacteriaceae</taxon>
        <taxon>Aminobacter</taxon>
    </lineage>
</organism>
<dbReference type="SMART" id="SM00086">
    <property type="entry name" value="PAC"/>
    <property type="match status" value="1"/>
</dbReference>
<dbReference type="InterPro" id="IPR013655">
    <property type="entry name" value="PAS_fold_3"/>
</dbReference>
<keyword evidence="1" id="KW-0812">Transmembrane</keyword>
<feature type="domain" description="GGDEF" evidence="4">
    <location>
        <begin position="499"/>
        <end position="632"/>
    </location>
</feature>
<dbReference type="InterPro" id="IPR000014">
    <property type="entry name" value="PAS"/>
</dbReference>
<dbReference type="SMART" id="SM00267">
    <property type="entry name" value="GGDEF"/>
    <property type="match status" value="1"/>
</dbReference>
<dbReference type="InterPro" id="IPR035965">
    <property type="entry name" value="PAS-like_dom_sf"/>
</dbReference>
<dbReference type="InterPro" id="IPR000700">
    <property type="entry name" value="PAS-assoc_C"/>
</dbReference>
<proteinExistence type="predicted"/>
<evidence type="ECO:0000259" key="3">
    <source>
        <dbReference type="PROSITE" id="PS50113"/>
    </source>
</evidence>
<evidence type="ECO:0000259" key="2">
    <source>
        <dbReference type="PROSITE" id="PS50112"/>
    </source>
</evidence>
<evidence type="ECO:0000313" key="5">
    <source>
        <dbReference type="EMBL" id="MBB6355229.1"/>
    </source>
</evidence>
<dbReference type="EMBL" id="JACHOU010000006">
    <property type="protein sequence ID" value="MBB6355229.1"/>
    <property type="molecule type" value="Genomic_DNA"/>
</dbReference>
<dbReference type="InterPro" id="IPR029787">
    <property type="entry name" value="Nucleotide_cyclase"/>
</dbReference>
<dbReference type="PROSITE" id="PS50113">
    <property type="entry name" value="PAC"/>
    <property type="match status" value="1"/>
</dbReference>
<dbReference type="PANTHER" id="PTHR44757:SF2">
    <property type="entry name" value="BIOFILM ARCHITECTURE MAINTENANCE PROTEIN MBAA"/>
    <property type="match status" value="1"/>
</dbReference>
<keyword evidence="1" id="KW-1133">Transmembrane helix</keyword>
<feature type="domain" description="PAC" evidence="3">
    <location>
        <begin position="416"/>
        <end position="468"/>
    </location>
</feature>
<dbReference type="InterPro" id="IPR052155">
    <property type="entry name" value="Biofilm_reg_signaling"/>
</dbReference>
<dbReference type="Pfam" id="PF08447">
    <property type="entry name" value="PAS_3"/>
    <property type="match status" value="1"/>
</dbReference>
<protein>
    <submittedName>
        <fullName evidence="5">Diguanylate cyclase (GGDEF)-like protein/PAS domain S-box-containing protein</fullName>
    </submittedName>
</protein>
<dbReference type="PROSITE" id="PS50112">
    <property type="entry name" value="PAS"/>
    <property type="match status" value="1"/>
</dbReference>
<dbReference type="SUPFAM" id="SSF55073">
    <property type="entry name" value="Nucleotide cyclase"/>
    <property type="match status" value="1"/>
</dbReference>
<evidence type="ECO:0000256" key="1">
    <source>
        <dbReference type="SAM" id="Phobius"/>
    </source>
</evidence>
<sequence length="661" mass="71071">MQARQVGQRGLNGHLFALALVCLLPVVAISGLAVWHAGHAYKKTAVARLNDTARTLAGAIEGELQGRIATFAALASSWEHAPADSSPMPADVAARIGIGGDVALVEEERADYLPAVAPTVAGAALAALQSQAPVISNIVIKENKPVLSLALPVAGPNGDRAAFVLSTSPTELVQTLQRGERSLTDILVAVTDGNGRIVARSRNPEKYVGELVPDWPKVQAKSTDSGLFEAKTIEGFPIVLSYHKLQGTPGWVVVVGEPVGVFTARWRDPIMGLLLGATVAICLALAIAVWLGRRILQPVQALVAHSNAIAEGSQPGNPVPPSSIREFEILRLSFERAEKALRNEKHRYRVIAEAGAIVLWRRSMADGVGSATGWEQLTGRPASEVVGQDWVDAIHPEDRPVTSAAWGKAMAETMPLDVEFRLKVQDDRWLWVRSQGSPVIGDDGNVSEWVGVIEDIDARKRDEARIAHMAHHDGLTGLGNRTLFRQRLKAAAEQAAGTMQGALLCLDLDRFKQVNDTLGHPVGDALLCVVADRLRNCTDAADCVARIGGDEFSIVQMDANQPEAAAALGTRLVEALCEPYDIDGHEIVIGASVGITLLDGERKDIRTYLKRADQALYRAKDLGRGRIAFFEQDELLAQMSRLVERDKATQALLPDSARVSS</sequence>
<comment type="caution">
    <text evidence="5">The sequence shown here is derived from an EMBL/GenBank/DDBJ whole genome shotgun (WGS) entry which is preliminary data.</text>
</comment>
<dbReference type="Gene3D" id="3.30.450.20">
    <property type="entry name" value="PAS domain"/>
    <property type="match status" value="1"/>
</dbReference>
<accession>A0A7X0KLQ0</accession>
<dbReference type="InterPro" id="IPR000160">
    <property type="entry name" value="GGDEF_dom"/>
</dbReference>
<gene>
    <name evidence="5" type="ORF">GGR00_003028</name>
</gene>
<dbReference type="NCBIfam" id="TIGR00254">
    <property type="entry name" value="GGDEF"/>
    <property type="match status" value="1"/>
</dbReference>
<name>A0A7X0KLQ0_9HYPH</name>
<keyword evidence="1" id="KW-0472">Membrane</keyword>
<feature type="transmembrane region" description="Helical" evidence="1">
    <location>
        <begin position="270"/>
        <end position="291"/>
    </location>
</feature>
<feature type="transmembrane region" description="Helical" evidence="1">
    <location>
        <begin position="15"/>
        <end position="35"/>
    </location>
</feature>
<dbReference type="RefSeq" id="WP_184699836.1">
    <property type="nucleotide sequence ID" value="NZ_BAABEG010000001.1"/>
</dbReference>
<dbReference type="PROSITE" id="PS50887">
    <property type="entry name" value="GGDEF"/>
    <property type="match status" value="1"/>
</dbReference>
<dbReference type="InterPro" id="IPR001610">
    <property type="entry name" value="PAC"/>
</dbReference>
<evidence type="ECO:0000313" key="6">
    <source>
        <dbReference type="Proteomes" id="UP000536262"/>
    </source>
</evidence>
<dbReference type="AlphaFoldDB" id="A0A7X0KLQ0"/>
<feature type="domain" description="PAS" evidence="2">
    <location>
        <begin position="375"/>
        <end position="413"/>
    </location>
</feature>
<dbReference type="NCBIfam" id="TIGR00229">
    <property type="entry name" value="sensory_box"/>
    <property type="match status" value="1"/>
</dbReference>
<dbReference type="InterPro" id="IPR043128">
    <property type="entry name" value="Rev_trsase/Diguanyl_cyclase"/>
</dbReference>
<dbReference type="Proteomes" id="UP000536262">
    <property type="component" value="Unassembled WGS sequence"/>
</dbReference>
<dbReference type="CDD" id="cd18774">
    <property type="entry name" value="PDC2_HK_sensor"/>
    <property type="match status" value="1"/>
</dbReference>